<dbReference type="PANTHER" id="PTHR44472">
    <property type="entry name" value="DDB1- AND CUL4-ASSOCIATED FACTOR 4-RELATED"/>
    <property type="match status" value="1"/>
</dbReference>
<feature type="region of interest" description="Disordered" evidence="4">
    <location>
        <begin position="1"/>
        <end position="22"/>
    </location>
</feature>
<dbReference type="SUPFAM" id="SSF50978">
    <property type="entry name" value="WD40 repeat-like"/>
    <property type="match status" value="1"/>
</dbReference>
<dbReference type="Gene3D" id="2.130.10.10">
    <property type="entry name" value="YVTN repeat-like/Quinoprotein amine dehydrogenase"/>
    <property type="match status" value="1"/>
</dbReference>
<feature type="repeat" description="WD" evidence="3">
    <location>
        <begin position="485"/>
        <end position="516"/>
    </location>
</feature>
<sequence length="572" mass="64291">MPSALSSRSSCPASRQLSVPSSFASRRHRFGFHLPPPTSNRFLKTSAAPQHHNFKQLSLNQQAMPQELPGFYFDTEKNRYFPIKGPIPGTSRSRCTAPKPNPKPTQVINSHGTRARTSKLLQVRELSGNVLSLRKGKCNFKEEFQKRLASQPTVWKYQTEKIGDGAFEQISLGVNTPEGQYETELLLTGSMTGYLSFFEVGKVGQDYNGVKCIPKQVWPLIKENKEVSYKAPDLIWKRDGPVIRMSSSVSCIKSSAKHSTCTTDNGVNLQRALITTLGSETSGGSVYVLNFVNPVDSNPSTSIIWQRMHEVASFNCTIWTADYNSIANQAVIGTNLGAAVVNLETGRQSWVFRSKSDVLAQQFHPLGNVVLCGLRNGAIVTVDIRERTEGVSNRLIRHQIPYLPLHRTGQNSKKQWFELKGNICPSHTVFMPSSISSLVSLHFDDQYFLASSMDGSVKLYDHRLIKRGPIQSYKGHVNSHTRIQLAVDPSERFVMSGGEDCNLRIWSIKSGELLFDDKFSNSIPTNVCWRRPERFVGTQDGRQSDEDSQFGQSYSSDAWIRTQEELFHMHWY</sequence>
<dbReference type="SMART" id="SM00320">
    <property type="entry name" value="WD40"/>
    <property type="match status" value="3"/>
</dbReference>
<feature type="region of interest" description="Disordered" evidence="4">
    <location>
        <begin position="85"/>
        <end position="109"/>
    </location>
</feature>
<accession>A0AA39VGN5</accession>
<dbReference type="Proteomes" id="UP001168877">
    <property type="component" value="Unassembled WGS sequence"/>
</dbReference>
<feature type="compositionally biased region" description="Low complexity" evidence="4">
    <location>
        <begin position="1"/>
        <end position="18"/>
    </location>
</feature>
<evidence type="ECO:0000313" key="5">
    <source>
        <dbReference type="EMBL" id="KAK0579552.1"/>
    </source>
</evidence>
<evidence type="ECO:0000256" key="4">
    <source>
        <dbReference type="SAM" id="MobiDB-lite"/>
    </source>
</evidence>
<comment type="caution">
    <text evidence="5">The sequence shown here is derived from an EMBL/GenBank/DDBJ whole genome shotgun (WGS) entry which is preliminary data.</text>
</comment>
<dbReference type="Pfam" id="PF23761">
    <property type="entry name" value="Beta-prop_DCAF4"/>
    <property type="match status" value="1"/>
</dbReference>
<dbReference type="AlphaFoldDB" id="A0AA39VGN5"/>
<dbReference type="EMBL" id="JAUESC010000385">
    <property type="protein sequence ID" value="KAK0579552.1"/>
    <property type="molecule type" value="Genomic_DNA"/>
</dbReference>
<name>A0AA39VGN5_ACESA</name>
<keyword evidence="6" id="KW-1185">Reference proteome</keyword>
<reference evidence="5" key="1">
    <citation type="journal article" date="2022" name="Plant J.">
        <title>Strategies of tolerance reflected in two North American maple genomes.</title>
        <authorList>
            <person name="McEvoy S.L."/>
            <person name="Sezen U.U."/>
            <person name="Trouern-Trend A."/>
            <person name="McMahon S.M."/>
            <person name="Schaberg P.G."/>
            <person name="Yang J."/>
            <person name="Wegrzyn J.L."/>
            <person name="Swenson N.G."/>
        </authorList>
    </citation>
    <scope>NUCLEOTIDE SEQUENCE</scope>
    <source>
        <strain evidence="5">NS2018</strain>
    </source>
</reference>
<dbReference type="PANTHER" id="PTHR44472:SF1">
    <property type="entry name" value="DDB1 AND CUL4 ASSOCIATED FACTOR 4"/>
    <property type="match status" value="1"/>
</dbReference>
<keyword evidence="1 3" id="KW-0853">WD repeat</keyword>
<proteinExistence type="predicted"/>
<evidence type="ECO:0000256" key="2">
    <source>
        <dbReference type="ARBA" id="ARBA00022737"/>
    </source>
</evidence>
<reference evidence="5" key="2">
    <citation type="submission" date="2023-06" db="EMBL/GenBank/DDBJ databases">
        <authorList>
            <person name="Swenson N.G."/>
            <person name="Wegrzyn J.L."/>
            <person name="Mcevoy S.L."/>
        </authorList>
    </citation>
    <scope>NUCLEOTIDE SEQUENCE</scope>
    <source>
        <strain evidence="5">NS2018</strain>
        <tissue evidence="5">Leaf</tissue>
    </source>
</reference>
<dbReference type="PROSITE" id="PS50082">
    <property type="entry name" value="WD_REPEATS_2"/>
    <property type="match status" value="1"/>
</dbReference>
<dbReference type="InterPro" id="IPR052254">
    <property type="entry name" value="CUL4-DDB1_E3_ligase_receptor"/>
</dbReference>
<organism evidence="5 6">
    <name type="scientific">Acer saccharum</name>
    <name type="common">Sugar maple</name>
    <dbReference type="NCBI Taxonomy" id="4024"/>
    <lineage>
        <taxon>Eukaryota</taxon>
        <taxon>Viridiplantae</taxon>
        <taxon>Streptophyta</taxon>
        <taxon>Embryophyta</taxon>
        <taxon>Tracheophyta</taxon>
        <taxon>Spermatophyta</taxon>
        <taxon>Magnoliopsida</taxon>
        <taxon>eudicotyledons</taxon>
        <taxon>Gunneridae</taxon>
        <taxon>Pentapetalae</taxon>
        <taxon>rosids</taxon>
        <taxon>malvids</taxon>
        <taxon>Sapindales</taxon>
        <taxon>Sapindaceae</taxon>
        <taxon>Hippocastanoideae</taxon>
        <taxon>Acereae</taxon>
        <taxon>Acer</taxon>
    </lineage>
</organism>
<evidence type="ECO:0000313" key="6">
    <source>
        <dbReference type="Proteomes" id="UP001168877"/>
    </source>
</evidence>
<dbReference type="InterPro" id="IPR001680">
    <property type="entry name" value="WD40_rpt"/>
</dbReference>
<keyword evidence="2" id="KW-0677">Repeat</keyword>
<evidence type="ECO:0000256" key="3">
    <source>
        <dbReference type="PROSITE-ProRule" id="PRU00221"/>
    </source>
</evidence>
<dbReference type="InterPro" id="IPR015943">
    <property type="entry name" value="WD40/YVTN_repeat-like_dom_sf"/>
</dbReference>
<gene>
    <name evidence="5" type="ORF">LWI29_027902</name>
</gene>
<evidence type="ECO:0000256" key="1">
    <source>
        <dbReference type="ARBA" id="ARBA00022574"/>
    </source>
</evidence>
<protein>
    <submittedName>
        <fullName evidence="5">Uncharacterized protein</fullName>
    </submittedName>
</protein>
<dbReference type="InterPro" id="IPR036322">
    <property type="entry name" value="WD40_repeat_dom_sf"/>
</dbReference>